<dbReference type="RefSeq" id="XP_022242261.1">
    <property type="nucleotide sequence ID" value="XM_022386553.1"/>
</dbReference>
<evidence type="ECO:0000313" key="5">
    <source>
        <dbReference type="RefSeq" id="XP_022242261.1"/>
    </source>
</evidence>
<dbReference type="RefSeq" id="XP_022242251.1">
    <property type="nucleotide sequence ID" value="XM_022386543.1"/>
</dbReference>
<dbReference type="RefSeq" id="XP_022242257.1">
    <property type="nucleotide sequence ID" value="XM_022386549.1"/>
</dbReference>
<keyword evidence="1" id="KW-0812">Transmembrane</keyword>
<keyword evidence="1" id="KW-1133">Transmembrane helix</keyword>
<dbReference type="Proteomes" id="UP000694941">
    <property type="component" value="Unplaced"/>
</dbReference>
<accession>A0ABM1SF52</accession>
<proteinExistence type="predicted"/>
<protein>
    <submittedName>
        <fullName evidence="3 4">Uncharacterized protein LOC111085884</fullName>
    </submittedName>
</protein>
<keyword evidence="2" id="KW-1185">Reference proteome</keyword>
<evidence type="ECO:0000313" key="6">
    <source>
        <dbReference type="RefSeq" id="XP_022242272.1"/>
    </source>
</evidence>
<evidence type="ECO:0000313" key="2">
    <source>
        <dbReference type="Proteomes" id="UP000694941"/>
    </source>
</evidence>
<name>A0ABM1SF52_LIMPO</name>
<dbReference type="GeneID" id="111085884"/>
<organism evidence="2 4">
    <name type="scientific">Limulus polyphemus</name>
    <name type="common">Atlantic horseshoe crab</name>
    <dbReference type="NCBI Taxonomy" id="6850"/>
    <lineage>
        <taxon>Eukaryota</taxon>
        <taxon>Metazoa</taxon>
        <taxon>Ecdysozoa</taxon>
        <taxon>Arthropoda</taxon>
        <taxon>Chelicerata</taxon>
        <taxon>Merostomata</taxon>
        <taxon>Xiphosura</taxon>
        <taxon>Limulidae</taxon>
        <taxon>Limulus</taxon>
    </lineage>
</organism>
<evidence type="ECO:0000313" key="4">
    <source>
        <dbReference type="RefSeq" id="XP_022242257.1"/>
    </source>
</evidence>
<reference evidence="3 4" key="1">
    <citation type="submission" date="2025-05" db="UniProtKB">
        <authorList>
            <consortium name="RefSeq"/>
        </authorList>
    </citation>
    <scope>IDENTIFICATION</scope>
    <source>
        <tissue evidence="3 4">Muscle</tissue>
    </source>
</reference>
<evidence type="ECO:0000313" key="3">
    <source>
        <dbReference type="RefSeq" id="XP_022242251.1"/>
    </source>
</evidence>
<dbReference type="RefSeq" id="XP_022242272.1">
    <property type="nucleotide sequence ID" value="XM_022386564.1"/>
</dbReference>
<keyword evidence="1" id="KW-0472">Membrane</keyword>
<feature type="transmembrane region" description="Helical" evidence="1">
    <location>
        <begin position="53"/>
        <end position="75"/>
    </location>
</feature>
<sequence length="206" mass="23418">MLCVQIMSTDSIVNTTMSFTATTVPDVTDFHNDVTKFNLPFPKPTVSLDARPIVIPIVSCVICFPLLAFAIICALRRRAQRHRRREHMRRLKVGVRAVTLEIPGFRERPSFFSRDSSSDVSPKTGDKAEIEPELPSGMMYSRRASKGIQHQVKFLTTSAVLHVPRRPSHNGRLRQGSKVEVTFRDEPSFIENSIDLSEELRDMTHR</sequence>
<evidence type="ECO:0000256" key="1">
    <source>
        <dbReference type="SAM" id="Phobius"/>
    </source>
</evidence>
<gene>
    <name evidence="3 4 5 6" type="primary">LOC111085884</name>
</gene>